<sequence>MEEGSTKFSQNNSKQELLLVGEGNFSFSLSLAKAFGSTTNNITVISLDTREGLGRNYDNGKENVEELERLGCTVFRGANVHSMTSDYHLARYNMIIFNFPHAGKRHEVVGGFMESAREMLKDEDGEIHVTRYYNIPI</sequence>
<dbReference type="InterPro" id="IPR019446">
    <property type="entry name" value="BMT5-like"/>
</dbReference>
<dbReference type="Pfam" id="PF10354">
    <property type="entry name" value="BMT5-like"/>
    <property type="match status" value="1"/>
</dbReference>
<evidence type="ECO:0000313" key="3">
    <source>
        <dbReference type="Proteomes" id="UP001558713"/>
    </source>
</evidence>
<accession>A0ABD1AMI4</accession>
<dbReference type="Proteomes" id="UP001558713">
    <property type="component" value="Unassembled WGS sequence"/>
</dbReference>
<evidence type="ECO:0000313" key="2">
    <source>
        <dbReference type="EMBL" id="KAL1200071.1"/>
    </source>
</evidence>
<comment type="caution">
    <text evidence="2">The sequence shown here is derived from an EMBL/GenBank/DDBJ whole genome shotgun (WGS) entry which is preliminary data.</text>
</comment>
<name>A0ABD1AMI4_CARAN</name>
<organism evidence="2 3">
    <name type="scientific">Cardamine amara subsp. amara</name>
    <dbReference type="NCBI Taxonomy" id="228776"/>
    <lineage>
        <taxon>Eukaryota</taxon>
        <taxon>Viridiplantae</taxon>
        <taxon>Streptophyta</taxon>
        <taxon>Embryophyta</taxon>
        <taxon>Tracheophyta</taxon>
        <taxon>Spermatophyta</taxon>
        <taxon>Magnoliopsida</taxon>
        <taxon>eudicotyledons</taxon>
        <taxon>Gunneridae</taxon>
        <taxon>Pentapetalae</taxon>
        <taxon>rosids</taxon>
        <taxon>malvids</taxon>
        <taxon>Brassicales</taxon>
        <taxon>Brassicaceae</taxon>
        <taxon>Cardamineae</taxon>
        <taxon>Cardamine</taxon>
    </lineage>
</organism>
<gene>
    <name evidence="2" type="ORF">V5N11_030296</name>
</gene>
<dbReference type="PANTHER" id="PTHR11538">
    <property type="entry name" value="PHENYLALANYL-TRNA SYNTHETASE"/>
    <property type="match status" value="1"/>
</dbReference>
<dbReference type="PANTHER" id="PTHR11538:SF62">
    <property type="entry name" value="ATP-BINDING PROTEIN (DUF2431)"/>
    <property type="match status" value="1"/>
</dbReference>
<dbReference type="AlphaFoldDB" id="A0ABD1AMI4"/>
<protein>
    <recommendedName>
        <fullName evidence="1">25S rRNA (uridine-N(3))-methyltransferase BMT5-like domain-containing protein</fullName>
    </recommendedName>
</protein>
<reference evidence="2 3" key="1">
    <citation type="submission" date="2024-04" db="EMBL/GenBank/DDBJ databases">
        <title>Genome assembly C_amara_ONT_v2.</title>
        <authorList>
            <person name="Yant L."/>
            <person name="Moore C."/>
            <person name="Slenker M."/>
        </authorList>
    </citation>
    <scope>NUCLEOTIDE SEQUENCE [LARGE SCALE GENOMIC DNA]</scope>
    <source>
        <tissue evidence="2">Leaf</tissue>
    </source>
</reference>
<feature type="domain" description="25S rRNA (uridine-N(3))-methyltransferase BMT5-like" evidence="1">
    <location>
        <begin position="18"/>
        <end position="130"/>
    </location>
</feature>
<keyword evidence="3" id="KW-1185">Reference proteome</keyword>
<proteinExistence type="predicted"/>
<evidence type="ECO:0000259" key="1">
    <source>
        <dbReference type="Pfam" id="PF10354"/>
    </source>
</evidence>
<dbReference type="EMBL" id="JBANAX010000633">
    <property type="protein sequence ID" value="KAL1200071.1"/>
    <property type="molecule type" value="Genomic_DNA"/>
</dbReference>